<dbReference type="Proteomes" id="UP000649573">
    <property type="component" value="Unassembled WGS sequence"/>
</dbReference>
<dbReference type="PROSITE" id="PS51186">
    <property type="entry name" value="GNAT"/>
    <property type="match status" value="1"/>
</dbReference>
<dbReference type="EMBL" id="BMRE01000019">
    <property type="protein sequence ID" value="GGU47367.1"/>
    <property type="molecule type" value="Genomic_DNA"/>
</dbReference>
<gene>
    <name evidence="2" type="ORF">GCM10010178_45030</name>
</gene>
<dbReference type="SUPFAM" id="SSF55729">
    <property type="entry name" value="Acyl-CoA N-acyltransferases (Nat)"/>
    <property type="match status" value="1"/>
</dbReference>
<dbReference type="Pfam" id="PF13527">
    <property type="entry name" value="Acetyltransf_9"/>
    <property type="match status" value="1"/>
</dbReference>
<dbReference type="SUPFAM" id="SSF55718">
    <property type="entry name" value="SCP-like"/>
    <property type="match status" value="1"/>
</dbReference>
<evidence type="ECO:0000313" key="2">
    <source>
        <dbReference type="EMBL" id="GGU47367.1"/>
    </source>
</evidence>
<name>A0ABQ2UPF5_9PSEU</name>
<dbReference type="InterPro" id="IPR036527">
    <property type="entry name" value="SCP2_sterol-bd_dom_sf"/>
</dbReference>
<reference evidence="3" key="1">
    <citation type="journal article" date="2019" name="Int. J. Syst. Evol. Microbiol.">
        <title>The Global Catalogue of Microorganisms (GCM) 10K type strain sequencing project: providing services to taxonomists for standard genome sequencing and annotation.</title>
        <authorList>
            <consortium name="The Broad Institute Genomics Platform"/>
            <consortium name="The Broad Institute Genome Sequencing Center for Infectious Disease"/>
            <person name="Wu L."/>
            <person name="Ma J."/>
        </authorList>
    </citation>
    <scope>NUCLEOTIDE SEQUENCE [LARGE SCALE GENOMIC DNA]</scope>
    <source>
        <strain evidence="3">JCM 3296</strain>
    </source>
</reference>
<evidence type="ECO:0000259" key="1">
    <source>
        <dbReference type="PROSITE" id="PS51186"/>
    </source>
</evidence>
<dbReference type="Gene3D" id="3.30.1050.10">
    <property type="entry name" value="SCP2 sterol-binding domain"/>
    <property type="match status" value="1"/>
</dbReference>
<dbReference type="InterPro" id="IPR016181">
    <property type="entry name" value="Acyl_CoA_acyltransferase"/>
</dbReference>
<accession>A0ABQ2UPF5</accession>
<sequence length="388" mass="41898">MSVHIREYTEDDLDAVFRLRKLAFNASERPERLARPGTRGLVAELDGKVAGVLGIGEYAQFYGGVAVPMGGIGGVAVDGATRGRGVAAALLDAALPVMREHGQSISVLYATVPTLYRKRGWERAGLFEWVELPMDRVLAAPRPTEFLPSRPAEESDLPALHDCYLEVARTIDGMADRRPPRIDLAKVLELDLVSVLPGPNGLRGYLTAQRESSDRDMGGLEVYDLIGVDAEAQLNLLASLKSWEGTLEAINLRITDPATLNLLGATPMRYPVRTSTWMLRVVDLPAAVAARGWPRLANAAVDLEIIDEHAPWHAGTRRIVAEDGTVRVEPGGTGAVRMHARALGPWFSGAQNTHALRRAGLLEGDPTDAAVLDQLVGASGVPRLADFF</sequence>
<dbReference type="InterPro" id="IPR000182">
    <property type="entry name" value="GNAT_dom"/>
</dbReference>
<dbReference type="Pfam" id="PF13530">
    <property type="entry name" value="SCP2_2"/>
    <property type="match status" value="1"/>
</dbReference>
<organism evidence="2 3">
    <name type="scientific">Lentzea flava</name>
    <dbReference type="NCBI Taxonomy" id="103732"/>
    <lineage>
        <taxon>Bacteria</taxon>
        <taxon>Bacillati</taxon>
        <taxon>Actinomycetota</taxon>
        <taxon>Actinomycetes</taxon>
        <taxon>Pseudonocardiales</taxon>
        <taxon>Pseudonocardiaceae</taxon>
        <taxon>Lentzea</taxon>
    </lineage>
</organism>
<protein>
    <recommendedName>
        <fullName evidence="1">N-acetyltransferase domain-containing protein</fullName>
    </recommendedName>
</protein>
<keyword evidence="3" id="KW-1185">Reference proteome</keyword>
<evidence type="ECO:0000313" key="3">
    <source>
        <dbReference type="Proteomes" id="UP000649573"/>
    </source>
</evidence>
<feature type="domain" description="N-acetyltransferase" evidence="1">
    <location>
        <begin position="3"/>
        <end position="139"/>
    </location>
</feature>
<dbReference type="InterPro" id="IPR051554">
    <property type="entry name" value="Acetyltransferase_Eis"/>
</dbReference>
<comment type="caution">
    <text evidence="2">The sequence shown here is derived from an EMBL/GenBank/DDBJ whole genome shotgun (WGS) entry which is preliminary data.</text>
</comment>
<proteinExistence type="predicted"/>
<dbReference type="InterPro" id="IPR025559">
    <property type="entry name" value="Eis_dom"/>
</dbReference>
<dbReference type="Gene3D" id="3.40.630.30">
    <property type="match status" value="2"/>
</dbReference>
<dbReference type="PANTHER" id="PTHR37817">
    <property type="entry name" value="N-ACETYLTRANSFERASE EIS"/>
    <property type="match status" value="1"/>
</dbReference>
<dbReference type="PANTHER" id="PTHR37817:SF1">
    <property type="entry name" value="N-ACETYLTRANSFERASE EIS"/>
    <property type="match status" value="1"/>
</dbReference>